<sequence length="38" mass="4670">MRRYWWFVSFSGRVRQPTSEDSVSMYVIALRRSLQRFA</sequence>
<protein>
    <submittedName>
        <fullName evidence="1">Uncharacterized protein</fullName>
    </submittedName>
</protein>
<dbReference type="AlphaFoldDB" id="A0A6J4N3S0"/>
<gene>
    <name evidence="1" type="ORF">AVDCRST_MAG93-8907</name>
</gene>
<organism evidence="1">
    <name type="scientific">uncultured Chloroflexia bacterium</name>
    <dbReference type="NCBI Taxonomy" id="1672391"/>
    <lineage>
        <taxon>Bacteria</taxon>
        <taxon>Bacillati</taxon>
        <taxon>Chloroflexota</taxon>
        <taxon>Chloroflexia</taxon>
        <taxon>environmental samples</taxon>
    </lineage>
</organism>
<evidence type="ECO:0000313" key="1">
    <source>
        <dbReference type="EMBL" id="CAA9377134.1"/>
    </source>
</evidence>
<reference evidence="1" key="1">
    <citation type="submission" date="2020-02" db="EMBL/GenBank/DDBJ databases">
        <authorList>
            <person name="Meier V. D."/>
        </authorList>
    </citation>
    <scope>NUCLEOTIDE SEQUENCE</scope>
    <source>
        <strain evidence="1">AVDCRST_MAG93</strain>
    </source>
</reference>
<proteinExistence type="predicted"/>
<name>A0A6J4N3S0_9CHLR</name>
<dbReference type="EMBL" id="CADCTR010002987">
    <property type="protein sequence ID" value="CAA9377134.1"/>
    <property type="molecule type" value="Genomic_DNA"/>
</dbReference>
<accession>A0A6J4N3S0</accession>